<dbReference type="Pfam" id="PF01850">
    <property type="entry name" value="PIN"/>
    <property type="match status" value="1"/>
</dbReference>
<evidence type="ECO:0000313" key="3">
    <source>
        <dbReference type="Proteomes" id="UP000228920"/>
    </source>
</evidence>
<dbReference type="GO" id="GO:0016075">
    <property type="term" value="P:rRNA catabolic process"/>
    <property type="evidence" value="ECO:0007669"/>
    <property type="project" value="TreeGrafter"/>
</dbReference>
<dbReference type="InterPro" id="IPR002716">
    <property type="entry name" value="PIN_dom"/>
</dbReference>
<dbReference type="PANTHER" id="PTHR42188:SF1">
    <property type="entry name" value="23S RRNA-SPECIFIC ENDONUCLEASE VAPC20"/>
    <property type="match status" value="1"/>
</dbReference>
<evidence type="ECO:0000313" key="2">
    <source>
        <dbReference type="EMBL" id="PIZ45201.1"/>
    </source>
</evidence>
<reference evidence="3" key="1">
    <citation type="submission" date="2017-09" db="EMBL/GenBank/DDBJ databases">
        <title>Depth-based differentiation of microbial function through sediment-hosted aquifers and enrichment of novel symbionts in the deep terrestrial subsurface.</title>
        <authorList>
            <person name="Probst A.J."/>
            <person name="Ladd B."/>
            <person name="Jarett J.K."/>
            <person name="Geller-Mcgrath D.E."/>
            <person name="Sieber C.M.K."/>
            <person name="Emerson J.B."/>
            <person name="Anantharaman K."/>
            <person name="Thomas B.C."/>
            <person name="Malmstrom R."/>
            <person name="Stieglmeier M."/>
            <person name="Klingl A."/>
            <person name="Woyke T."/>
            <person name="Ryan C.M."/>
            <person name="Banfield J.F."/>
        </authorList>
    </citation>
    <scope>NUCLEOTIDE SEQUENCE [LARGE SCALE GENOMIC DNA]</scope>
</reference>
<feature type="domain" description="PIN" evidence="1">
    <location>
        <begin position="16"/>
        <end position="136"/>
    </location>
</feature>
<dbReference type="AlphaFoldDB" id="A0A2M7TGI3"/>
<organism evidence="2 3">
    <name type="scientific">candidate division WWE3 bacterium CG_4_10_14_0_2_um_filter_41_14</name>
    <dbReference type="NCBI Taxonomy" id="1975072"/>
    <lineage>
        <taxon>Bacteria</taxon>
        <taxon>Katanobacteria</taxon>
    </lineage>
</organism>
<accession>A0A2M7TGI3</accession>
<dbReference type="GO" id="GO:0004521">
    <property type="term" value="F:RNA endonuclease activity"/>
    <property type="evidence" value="ECO:0007669"/>
    <property type="project" value="InterPro"/>
</dbReference>
<dbReference type="InterPro" id="IPR029060">
    <property type="entry name" value="PIN-like_dom_sf"/>
</dbReference>
<dbReference type="Gene3D" id="3.40.50.1010">
    <property type="entry name" value="5'-nuclease"/>
    <property type="match status" value="1"/>
</dbReference>
<protein>
    <recommendedName>
        <fullName evidence="1">PIN domain-containing protein</fullName>
    </recommendedName>
</protein>
<dbReference type="Proteomes" id="UP000228920">
    <property type="component" value="Unassembled WGS sequence"/>
</dbReference>
<gene>
    <name evidence="2" type="ORF">COY32_05475</name>
</gene>
<evidence type="ECO:0000259" key="1">
    <source>
        <dbReference type="Pfam" id="PF01850"/>
    </source>
</evidence>
<proteinExistence type="predicted"/>
<dbReference type="PANTHER" id="PTHR42188">
    <property type="entry name" value="23S RRNA-SPECIFIC ENDONUCLEASE VAPC20"/>
    <property type="match status" value="1"/>
</dbReference>
<comment type="caution">
    <text evidence="2">The sequence shown here is derived from an EMBL/GenBank/DDBJ whole genome shotgun (WGS) entry which is preliminary data.</text>
</comment>
<dbReference type="InterPro" id="IPR039018">
    <property type="entry name" value="VapC20-like"/>
</dbReference>
<dbReference type="SUPFAM" id="SSF88723">
    <property type="entry name" value="PIN domain-like"/>
    <property type="match status" value="1"/>
</dbReference>
<sequence>MATSKKKAIRNVFFNTSFYVGLNNPSDSLHTRATKILRKLGTFDHNSFTSNFVFLEAITVISQKIGRNIAIDFYEKAIQSVREIKIDLELEERTWSIFKSIQNKDVSYVDCSILAVIEEFRIDTLVTFDKHFDKFQKDFSFQLLGLE</sequence>
<dbReference type="EMBL" id="PFNL01000146">
    <property type="protein sequence ID" value="PIZ45201.1"/>
    <property type="molecule type" value="Genomic_DNA"/>
</dbReference>
<name>A0A2M7TGI3_UNCKA</name>